<evidence type="ECO:0000259" key="8">
    <source>
        <dbReference type="Pfam" id="PF03714"/>
    </source>
</evidence>
<feature type="chain" id="PRO_5047180884" evidence="6">
    <location>
        <begin position="28"/>
        <end position="357"/>
    </location>
</feature>
<dbReference type="Gene3D" id="2.60.40.10">
    <property type="entry name" value="Immunoglobulins"/>
    <property type="match status" value="1"/>
</dbReference>
<dbReference type="PANTHER" id="PTHR43002">
    <property type="entry name" value="GLYCOGEN DEBRANCHING ENZYME"/>
    <property type="match status" value="1"/>
</dbReference>
<keyword evidence="10" id="KW-1185">Reference proteome</keyword>
<dbReference type="RefSeq" id="WP_198160190.1">
    <property type="nucleotide sequence ID" value="NZ_JARMAB010000019.1"/>
</dbReference>
<protein>
    <submittedName>
        <fullName evidence="9">Pullulanase-associated domain-containing protein</fullName>
    </submittedName>
</protein>
<dbReference type="CDD" id="cd02860">
    <property type="entry name" value="E_set_Pullulanase"/>
    <property type="match status" value="1"/>
</dbReference>
<feature type="domain" description="Glycoside hydrolase family 13 N-terminal" evidence="7">
    <location>
        <begin position="251"/>
        <end position="328"/>
    </location>
</feature>
<evidence type="ECO:0000256" key="6">
    <source>
        <dbReference type="SAM" id="SignalP"/>
    </source>
</evidence>
<dbReference type="EMBL" id="JARMAB010000019">
    <property type="protein sequence ID" value="MED1203989.1"/>
    <property type="molecule type" value="Genomic_DNA"/>
</dbReference>
<feature type="signal peptide" evidence="6">
    <location>
        <begin position="1"/>
        <end position="27"/>
    </location>
</feature>
<evidence type="ECO:0000259" key="7">
    <source>
        <dbReference type="Pfam" id="PF02922"/>
    </source>
</evidence>
<reference evidence="9 10" key="1">
    <citation type="submission" date="2023-03" db="EMBL/GenBank/DDBJ databases">
        <title>Bacillus Genome Sequencing.</title>
        <authorList>
            <person name="Dunlap C."/>
        </authorList>
    </citation>
    <scope>NUCLEOTIDE SEQUENCE [LARGE SCALE GENOMIC DNA]</scope>
    <source>
        <strain evidence="9 10">B-23453</strain>
    </source>
</reference>
<gene>
    <name evidence="9" type="ORF">P4T90_13100</name>
</gene>
<name>A0ABU6MH42_9BACI</name>
<dbReference type="Gene3D" id="2.60.40.1110">
    <property type="match status" value="1"/>
</dbReference>
<evidence type="ECO:0000256" key="1">
    <source>
        <dbReference type="ARBA" id="ARBA00008061"/>
    </source>
</evidence>
<comment type="similarity">
    <text evidence="1">Belongs to the glycosyl hydrolase 13 family.</text>
</comment>
<dbReference type="Pfam" id="PF02922">
    <property type="entry name" value="CBM_48"/>
    <property type="match status" value="1"/>
</dbReference>
<dbReference type="InterPro" id="IPR014756">
    <property type="entry name" value="Ig_E-set"/>
</dbReference>
<evidence type="ECO:0000256" key="2">
    <source>
        <dbReference type="ARBA" id="ARBA00022729"/>
    </source>
</evidence>
<dbReference type="SUPFAM" id="SSF49452">
    <property type="entry name" value="Starch-binding domain-like"/>
    <property type="match status" value="1"/>
</dbReference>
<organism evidence="9 10">
    <name type="scientific">Heyndrickxia acidicola</name>
    <dbReference type="NCBI Taxonomy" id="209389"/>
    <lineage>
        <taxon>Bacteria</taxon>
        <taxon>Bacillati</taxon>
        <taxon>Bacillota</taxon>
        <taxon>Bacilli</taxon>
        <taxon>Bacillales</taxon>
        <taxon>Bacillaceae</taxon>
        <taxon>Heyndrickxia</taxon>
    </lineage>
</organism>
<dbReference type="InterPro" id="IPR013783">
    <property type="entry name" value="Ig-like_fold"/>
</dbReference>
<keyword evidence="5" id="KW-0326">Glycosidase</keyword>
<dbReference type="Proteomes" id="UP001341444">
    <property type="component" value="Unassembled WGS sequence"/>
</dbReference>
<feature type="domain" description="Pullulanase carbohydrate-binding module 41" evidence="8">
    <location>
        <begin position="43"/>
        <end position="137"/>
    </location>
</feature>
<dbReference type="Gene3D" id="2.60.40.1130">
    <property type="entry name" value="Rab geranylgeranyltransferase alpha-subunit, insert domain"/>
    <property type="match status" value="1"/>
</dbReference>
<keyword evidence="4" id="KW-0106">Calcium</keyword>
<evidence type="ECO:0000256" key="5">
    <source>
        <dbReference type="ARBA" id="ARBA00023295"/>
    </source>
</evidence>
<dbReference type="Pfam" id="PF03714">
    <property type="entry name" value="PUD"/>
    <property type="match status" value="1"/>
</dbReference>
<dbReference type="InterPro" id="IPR013784">
    <property type="entry name" value="Carb-bd-like_fold"/>
</dbReference>
<sequence length="357" mass="39617">MSAKKKTIKFFAATCLAVVLVFMNSSAFFFNQKASADSSTTSIIVHFHRYDSNYTNWDLWMWPYQPVNGDGAAYEFTGPTDDFGVTANVQVPGNNSQVGLIVRKNDWSEKNSPDNTYIDLSKGHEVWVVQGDPTIYYSKSDAEAASKPAISSAYLDGKNKVTAKLNAPLVLTNDTSQFSVLDQTAHKWISATSVKSGNTGSNATDLLNITLSKNPDVRHSLLLEVKGYKAKSILPRSVLDLAQYQYKGNDLGNTFTKKSTAFRVWAPTAEDVHLLLFNSENGKVTKKLNMEQGKGGTWKLKVKGNLNNWYYLYEVKVNGQTQDAVDPYVRAISVNGSRGMIVDLQQTNPAGWQKDRH</sequence>
<dbReference type="SUPFAM" id="SSF81296">
    <property type="entry name" value="E set domains"/>
    <property type="match status" value="1"/>
</dbReference>
<evidence type="ECO:0000256" key="4">
    <source>
        <dbReference type="ARBA" id="ARBA00022837"/>
    </source>
</evidence>
<keyword evidence="2 6" id="KW-0732">Signal</keyword>
<evidence type="ECO:0000313" key="9">
    <source>
        <dbReference type="EMBL" id="MED1203989.1"/>
    </source>
</evidence>
<evidence type="ECO:0000313" key="10">
    <source>
        <dbReference type="Proteomes" id="UP001341444"/>
    </source>
</evidence>
<dbReference type="InterPro" id="IPR005323">
    <property type="entry name" value="CBM41_pullulanase"/>
</dbReference>
<comment type="caution">
    <text evidence="9">The sequence shown here is derived from an EMBL/GenBank/DDBJ whole genome shotgun (WGS) entry which is preliminary data.</text>
</comment>
<dbReference type="CDD" id="cd10315">
    <property type="entry name" value="CBM41_pullulanase"/>
    <property type="match status" value="1"/>
</dbReference>
<evidence type="ECO:0000256" key="3">
    <source>
        <dbReference type="ARBA" id="ARBA00022801"/>
    </source>
</evidence>
<accession>A0ABU6MH42</accession>
<dbReference type="InterPro" id="IPR004193">
    <property type="entry name" value="Glyco_hydro_13_N"/>
</dbReference>
<proteinExistence type="inferred from homology"/>
<keyword evidence="3" id="KW-0378">Hydrolase</keyword>